<feature type="signal peptide" evidence="2">
    <location>
        <begin position="1"/>
        <end position="19"/>
    </location>
</feature>
<organism evidence="3 4">
    <name type="scientific">Gregarina niphandrodes</name>
    <name type="common">Septate eugregarine</name>
    <dbReference type="NCBI Taxonomy" id="110365"/>
    <lineage>
        <taxon>Eukaryota</taxon>
        <taxon>Sar</taxon>
        <taxon>Alveolata</taxon>
        <taxon>Apicomplexa</taxon>
        <taxon>Conoidasida</taxon>
        <taxon>Gregarinasina</taxon>
        <taxon>Eugregarinorida</taxon>
        <taxon>Gregarinidae</taxon>
        <taxon>Gregarina</taxon>
    </lineage>
</organism>
<keyword evidence="4" id="KW-1185">Reference proteome</keyword>
<protein>
    <recommendedName>
        <fullName evidence="5">Transmembrane protein</fullName>
    </recommendedName>
</protein>
<keyword evidence="2" id="KW-0732">Signal</keyword>
<dbReference type="VEuPathDB" id="CryptoDB:GNI_107480"/>
<proteinExistence type="predicted"/>
<feature type="compositionally biased region" description="Low complexity" evidence="1">
    <location>
        <begin position="110"/>
        <end position="131"/>
    </location>
</feature>
<dbReference type="AlphaFoldDB" id="A0A023B3S8"/>
<dbReference type="GeneID" id="22913842"/>
<feature type="chain" id="PRO_5001511461" description="Transmembrane protein" evidence="2">
    <location>
        <begin position="20"/>
        <end position="565"/>
    </location>
</feature>
<evidence type="ECO:0000256" key="1">
    <source>
        <dbReference type="SAM" id="MobiDB-lite"/>
    </source>
</evidence>
<reference evidence="3" key="1">
    <citation type="submission" date="2013-12" db="EMBL/GenBank/DDBJ databases">
        <authorList>
            <person name="Omoto C.K."/>
            <person name="Sibley D."/>
            <person name="Venepally P."/>
            <person name="Hadjithomas M."/>
            <person name="Karamycheva S."/>
            <person name="Brunk B."/>
            <person name="Roos D."/>
            <person name="Caler E."/>
            <person name="Lorenzi H."/>
        </authorList>
    </citation>
    <scope>NUCLEOTIDE SEQUENCE</scope>
</reference>
<accession>A0A023B3S8</accession>
<feature type="region of interest" description="Disordered" evidence="1">
    <location>
        <begin position="96"/>
        <end position="131"/>
    </location>
</feature>
<sequence length="565" mass="62220">MLNWGLLCWGLAVGASLRSQNPANQRVDEVKVVQSKTGTTQRETGTIVLNTGMVGTGWRGTAAPQRGMLAHEIGMMRSVVGVAGNEVGSVGREVESVGGEAGSVGGEAGSVGRSVKEGSVSSSSSTTTTASPTVRLTVALRGDEGVERLDDVWGDYQWHDAVQEHWPWKIPALSVVRPGSNVREGHVPSPRPLSVWQPEDYTASYEWVGEALANRTWPTFAPFVSYGPNEEGEYGHWSWKSANPIQPEADGHVERVDSNAGWQVDSDGIVLPEEYVFQHRKFNRTESTFVIKYYELSVKSDECGRYLRESCDGWGVRSDNGYGFILDNDPAVEHCLGAVPATCVVSVSGYWNFTAPHAPDLCCSNVFGVRLPSPGHLVPRQECVYGNITVHNFAPLGSLRDQYALTGGTNTSDFWNGQGKRPLAPWNVMDCLNNAAEPYERGCQARIEFGKNIPDQICSPADFYHSILISNPEDYQFTLSELSRTYHWQAWDHQSGNRTMMDAVRMDFKINIPALRDRQGDKSLDGFMFNYASSVRDWCGSFGGVEVPFSCSTHGFKNYYLPEGA</sequence>
<evidence type="ECO:0000313" key="3">
    <source>
        <dbReference type="EMBL" id="EZG55915.1"/>
    </source>
</evidence>
<feature type="compositionally biased region" description="Gly residues" evidence="1">
    <location>
        <begin position="99"/>
        <end position="109"/>
    </location>
</feature>
<name>A0A023B3S8_GRENI</name>
<dbReference type="RefSeq" id="XP_011131422.1">
    <property type="nucleotide sequence ID" value="XM_011133120.1"/>
</dbReference>
<comment type="caution">
    <text evidence="3">The sequence shown here is derived from an EMBL/GenBank/DDBJ whole genome shotgun (WGS) entry which is preliminary data.</text>
</comment>
<gene>
    <name evidence="3" type="ORF">GNI_107480</name>
</gene>
<evidence type="ECO:0008006" key="5">
    <source>
        <dbReference type="Google" id="ProtNLM"/>
    </source>
</evidence>
<dbReference type="Proteomes" id="UP000019763">
    <property type="component" value="Unassembled WGS sequence"/>
</dbReference>
<dbReference type="EMBL" id="AFNH02000799">
    <property type="protein sequence ID" value="EZG55915.1"/>
    <property type="molecule type" value="Genomic_DNA"/>
</dbReference>
<evidence type="ECO:0000313" key="4">
    <source>
        <dbReference type="Proteomes" id="UP000019763"/>
    </source>
</evidence>
<evidence type="ECO:0000256" key="2">
    <source>
        <dbReference type="SAM" id="SignalP"/>
    </source>
</evidence>